<sequence length="551" mass="61156">MAQNMNVNQDVNRSAVLDTFMYLDYKVKEDGLSISQVLDKVSRDDNFTSPTGEYHEEYNVIKSAIETDPNLGDMVVSDQSYNLGYDSGTNACTFTDPSDGKIYVAYRGTGDGEWMDNGKGMSISSTTQQQRASEYFDNVAEKHGWTSEDNIIITGHSKGGNKAQYVTLNSEHGNCIDKCYSFDGQGFSPKAIDDMKSKYGEAGYNDRLNKMYSICGQDDYVNVLGNKVISEDHTTYINTPVDPKNFAGYHDITYMFANVDGKGNTTFDGSLNNTEDSQGPLGKYAKDLSEKVMKLPEDQRNDCAMAMMQVMELTGGQPNGLNGEKLTAENVIGFAAHGVPAIVSTLITTEDGRKVLKQYQDVLLQSIYDKHGAWAVAGTVAGATFIAPYVIEGAIGTTVIADALDTIIDLGKAAVRIASEIGDFVNSCIDYASDRIKDFENWAVSLFDRIGGGHRYADFTFNYRVANAEIELMKKYKAELISIRERIRSVNSELSFEVTSRKMIGMELTYLEETIQRLSENMDFMKEVLAYAKQTYEKTEDKIIDKGYLTI</sequence>
<protein>
    <recommendedName>
        <fullName evidence="4">DUF2974 domain-containing protein</fullName>
    </recommendedName>
</protein>
<evidence type="ECO:0000313" key="3">
    <source>
        <dbReference type="Proteomes" id="UP000595897"/>
    </source>
</evidence>
<dbReference type="Proteomes" id="UP000595897">
    <property type="component" value="Chromosome"/>
</dbReference>
<dbReference type="Pfam" id="PF11187">
    <property type="entry name" value="Mbeg1-like"/>
    <property type="match status" value="1"/>
</dbReference>
<dbReference type="SUPFAM" id="SSF53474">
    <property type="entry name" value="alpha/beta-Hydrolases"/>
    <property type="match status" value="1"/>
</dbReference>
<dbReference type="Gene3D" id="3.40.50.1820">
    <property type="entry name" value="alpha/beta hydrolase"/>
    <property type="match status" value="1"/>
</dbReference>
<dbReference type="InterPro" id="IPR024499">
    <property type="entry name" value="Mbeg1-like"/>
</dbReference>
<dbReference type="InterPro" id="IPR029058">
    <property type="entry name" value="AB_hydrolase_fold"/>
</dbReference>
<gene>
    <name evidence="2" type="ORF">bsdtb5_17080</name>
</gene>
<dbReference type="KEGG" id="ahb:bsdtb5_17080"/>
<accession>A0A7R7IDV4</accession>
<feature type="coiled-coil region" evidence="1">
    <location>
        <begin position="473"/>
        <end position="528"/>
    </location>
</feature>
<proteinExistence type="predicted"/>
<keyword evidence="3" id="KW-1185">Reference proteome</keyword>
<keyword evidence="1" id="KW-0175">Coiled coil</keyword>
<organism evidence="2 3">
    <name type="scientific">Anaeromicropila herbilytica</name>
    <dbReference type="NCBI Taxonomy" id="2785025"/>
    <lineage>
        <taxon>Bacteria</taxon>
        <taxon>Bacillati</taxon>
        <taxon>Bacillota</taxon>
        <taxon>Clostridia</taxon>
        <taxon>Lachnospirales</taxon>
        <taxon>Lachnospiraceae</taxon>
        <taxon>Anaeromicropila</taxon>
    </lineage>
</organism>
<name>A0A7R7IDV4_9FIRM</name>
<reference evidence="2 3" key="1">
    <citation type="submission" date="2020-11" db="EMBL/GenBank/DDBJ databases">
        <title>Draft genome sequencing of a Lachnospiraceae strain isolated from anoxic soil subjected to BSD treatment.</title>
        <authorList>
            <person name="Uek A."/>
            <person name="Tonouchi A."/>
        </authorList>
    </citation>
    <scope>NUCLEOTIDE SEQUENCE [LARGE SCALE GENOMIC DNA]</scope>
    <source>
        <strain evidence="2 3">TB5</strain>
    </source>
</reference>
<dbReference type="RefSeq" id="WP_271715635.1">
    <property type="nucleotide sequence ID" value="NZ_AP024169.1"/>
</dbReference>
<evidence type="ECO:0000313" key="2">
    <source>
        <dbReference type="EMBL" id="BCN30413.1"/>
    </source>
</evidence>
<evidence type="ECO:0008006" key="4">
    <source>
        <dbReference type="Google" id="ProtNLM"/>
    </source>
</evidence>
<evidence type="ECO:0000256" key="1">
    <source>
        <dbReference type="SAM" id="Coils"/>
    </source>
</evidence>
<dbReference type="EMBL" id="AP024169">
    <property type="protein sequence ID" value="BCN30413.1"/>
    <property type="molecule type" value="Genomic_DNA"/>
</dbReference>
<dbReference type="AlphaFoldDB" id="A0A7R7IDV4"/>